<keyword evidence="2" id="KW-1185">Reference proteome</keyword>
<accession>A0A6M3TE39</accession>
<sequence length="63" mass="6995">MRIPDPIQISMSRAERLADQYIDENTCMECGKKVDYELLCPSPVGDGPAVCVECLGFDPFAQQ</sequence>
<proteinExistence type="predicted"/>
<name>A0A6M3TE39_9CAUD</name>
<organism evidence="1 2">
    <name type="scientific">Pseudomonas phage MR15</name>
    <dbReference type="NCBI Taxonomy" id="2711179"/>
    <lineage>
        <taxon>Viruses</taxon>
        <taxon>Duplodnaviria</taxon>
        <taxon>Heunggongvirae</taxon>
        <taxon>Uroviricota</taxon>
        <taxon>Caudoviricetes</taxon>
        <taxon>Readingvirus</taxon>
        <taxon>Readingvirus MR15</taxon>
    </lineage>
</organism>
<dbReference type="EMBL" id="MT104475">
    <property type="protein sequence ID" value="QJD55254.1"/>
    <property type="molecule type" value="Genomic_DNA"/>
</dbReference>
<protein>
    <submittedName>
        <fullName evidence="1">Uncharacterized protein</fullName>
    </submittedName>
</protein>
<evidence type="ECO:0000313" key="1">
    <source>
        <dbReference type="EMBL" id="QJD55254.1"/>
    </source>
</evidence>
<evidence type="ECO:0000313" key="2">
    <source>
        <dbReference type="Proteomes" id="UP000503469"/>
    </source>
</evidence>
<gene>
    <name evidence="1" type="ORF">Psm1vBMR15_gp40c</name>
</gene>
<reference evidence="1 2" key="1">
    <citation type="journal article" date="2020" name="Microb. Biotechnol.">
        <title>Phage biocontrol to combat Pseudomonas syringae pathogens causing disease in cherry.</title>
        <authorList>
            <person name="Rabiey M."/>
            <person name="Roy S.R."/>
            <person name="Holtappels D."/>
            <person name="Franceschetti L."/>
            <person name="Quilty B.J."/>
            <person name="Creeth R."/>
            <person name="Sundin G.W."/>
            <person name="Wagemans J."/>
            <person name="Lavigne R."/>
            <person name="Jackson R.W."/>
        </authorList>
    </citation>
    <scope>NUCLEOTIDE SEQUENCE [LARGE SCALE GENOMIC DNA]</scope>
</reference>
<dbReference type="Proteomes" id="UP000503469">
    <property type="component" value="Segment"/>
</dbReference>